<gene>
    <name evidence="4" type="ORF">MORIYA_2711</name>
</gene>
<dbReference type="EMBL" id="LS483250">
    <property type="protein sequence ID" value="SQD79181.1"/>
    <property type="molecule type" value="Genomic_DNA"/>
</dbReference>
<dbReference type="GO" id="GO:0015562">
    <property type="term" value="F:efflux transmembrane transporter activity"/>
    <property type="evidence" value="ECO:0007669"/>
    <property type="project" value="InterPro"/>
</dbReference>
<feature type="chain" id="PRO_5016365189" evidence="3">
    <location>
        <begin position="24"/>
        <end position="466"/>
    </location>
</feature>
<feature type="signal peptide" evidence="3">
    <location>
        <begin position="1"/>
        <end position="23"/>
    </location>
</feature>
<keyword evidence="2" id="KW-0175">Coiled coil</keyword>
<dbReference type="Proteomes" id="UP000250163">
    <property type="component" value="Chromosome MORIYA"/>
</dbReference>
<dbReference type="SUPFAM" id="SSF56954">
    <property type="entry name" value="Outer membrane efflux proteins (OEP)"/>
    <property type="match status" value="1"/>
</dbReference>
<sequence>MRRIIYFILAVNLSGCSIFTPPAAIVTDRIMTPAQWSTVHLHTDIKTTWQGIAAYPQLTEYIQEALAYNPQLTSERYNIDIAVALVKQTAAGQYPQIDAYLGSGRQRNNQNITNSGSVNIDTGWEIDYLGKLNDLAKAATLDAKQAILNYKQQQSNTIALISQQWFDLIFYQQQLKLINKRLQNLQQNLAIIENGYDQGLKQSLDVYLARADLARAQAAKQENLEALKNTQRQLELSLGRYPAASIHANGDLTFAAIPVPSGLPSELIQRRFDIQQVMLALNAENFRVAHAYKNRFPSLSLSLSGGTSSPELSNLLQSNSLVWSLFANASASLFDAGALTAKQAQQTAKTQQAAISVTRVTLQAFSEVETALAAEVTLANRELQQQNAEYYFNIAEQLAFEQYIAGLTDYITVLESQRSAFDAQTSLLAIKTTRIQNRIKLLLALGGDIPTSLTVNTDKDLSRVNE</sequence>
<organism evidence="4 5">
    <name type="scientific">Moritella yayanosii</name>
    <dbReference type="NCBI Taxonomy" id="69539"/>
    <lineage>
        <taxon>Bacteria</taxon>
        <taxon>Pseudomonadati</taxon>
        <taxon>Pseudomonadota</taxon>
        <taxon>Gammaproteobacteria</taxon>
        <taxon>Alteromonadales</taxon>
        <taxon>Moritellaceae</taxon>
        <taxon>Moritella</taxon>
    </lineage>
</organism>
<keyword evidence="5" id="KW-1185">Reference proteome</keyword>
<dbReference type="Pfam" id="PF02321">
    <property type="entry name" value="OEP"/>
    <property type="match status" value="2"/>
</dbReference>
<dbReference type="InterPro" id="IPR003423">
    <property type="entry name" value="OMP_efflux"/>
</dbReference>
<accession>A0A330LT81</accession>
<evidence type="ECO:0000256" key="1">
    <source>
        <dbReference type="ARBA" id="ARBA00007613"/>
    </source>
</evidence>
<dbReference type="RefSeq" id="WP_112715710.1">
    <property type="nucleotide sequence ID" value="NZ_LS483250.1"/>
</dbReference>
<evidence type="ECO:0000313" key="4">
    <source>
        <dbReference type="EMBL" id="SQD79181.1"/>
    </source>
</evidence>
<dbReference type="KEGG" id="mya:MORIYA_2711"/>
<evidence type="ECO:0000313" key="5">
    <source>
        <dbReference type="Proteomes" id="UP000250163"/>
    </source>
</evidence>
<dbReference type="Gene3D" id="1.20.1600.10">
    <property type="entry name" value="Outer membrane efflux proteins (OEP)"/>
    <property type="match status" value="1"/>
</dbReference>
<comment type="similarity">
    <text evidence="1">Belongs to the outer membrane factor (OMF) (TC 1.B.17) family.</text>
</comment>
<name>A0A330LT81_9GAMM</name>
<keyword evidence="3" id="KW-0732">Signal</keyword>
<evidence type="ECO:0000256" key="2">
    <source>
        <dbReference type="SAM" id="Coils"/>
    </source>
</evidence>
<protein>
    <submittedName>
        <fullName evidence="4">Putative outer membrane transport protein</fullName>
    </submittedName>
</protein>
<reference evidence="5" key="1">
    <citation type="submission" date="2018-05" db="EMBL/GenBank/DDBJ databases">
        <authorList>
            <person name="Cea G.-C."/>
            <person name="William W."/>
        </authorList>
    </citation>
    <scope>NUCLEOTIDE SEQUENCE [LARGE SCALE GENOMIC DNA]</scope>
    <source>
        <strain evidence="5">DB21MT 5</strain>
    </source>
</reference>
<dbReference type="Gene3D" id="2.20.200.10">
    <property type="entry name" value="Outer membrane efflux proteins (OEP)"/>
    <property type="match status" value="1"/>
</dbReference>
<dbReference type="PANTHER" id="PTHR30203">
    <property type="entry name" value="OUTER MEMBRANE CATION EFFLUX PROTEIN"/>
    <property type="match status" value="1"/>
</dbReference>
<dbReference type="AlphaFoldDB" id="A0A330LT81"/>
<dbReference type="InterPro" id="IPR010131">
    <property type="entry name" value="MdtP/NodT-like"/>
</dbReference>
<proteinExistence type="inferred from homology"/>
<feature type="coiled-coil region" evidence="2">
    <location>
        <begin position="168"/>
        <end position="237"/>
    </location>
</feature>
<evidence type="ECO:0000256" key="3">
    <source>
        <dbReference type="SAM" id="SignalP"/>
    </source>
</evidence>
<dbReference type="OrthoDB" id="9770517at2"/>